<keyword evidence="4" id="KW-1185">Reference proteome</keyword>
<reference evidence="3 4" key="1">
    <citation type="journal article" date="2018" name="BMC Genomics">
        <title>Genomic comparison of Trypanosoma conorhini and Trypanosoma rangeli to Trypanosoma cruzi strains of high and low virulence.</title>
        <authorList>
            <person name="Bradwell K.R."/>
            <person name="Koparde V.N."/>
            <person name="Matveyev A.V."/>
            <person name="Serrano M.G."/>
            <person name="Alves J.M."/>
            <person name="Parikh H."/>
            <person name="Huang B."/>
            <person name="Lee V."/>
            <person name="Espinosa-Alvarez O."/>
            <person name="Ortiz P.A."/>
            <person name="Costa-Martins A.G."/>
            <person name="Teixeira M.M."/>
            <person name="Buck G.A."/>
        </authorList>
    </citation>
    <scope>NUCLEOTIDE SEQUENCE [LARGE SCALE GENOMIC DNA]</scope>
    <source>
        <strain evidence="3 4">025E</strain>
    </source>
</reference>
<organism evidence="3 4">
    <name type="scientific">Trypanosoma conorhini</name>
    <dbReference type="NCBI Taxonomy" id="83891"/>
    <lineage>
        <taxon>Eukaryota</taxon>
        <taxon>Discoba</taxon>
        <taxon>Euglenozoa</taxon>
        <taxon>Kinetoplastea</taxon>
        <taxon>Metakinetoplastina</taxon>
        <taxon>Trypanosomatida</taxon>
        <taxon>Trypanosomatidae</taxon>
        <taxon>Trypanosoma</taxon>
    </lineage>
</organism>
<name>A0A3R7MUM2_9TRYP</name>
<evidence type="ECO:0000313" key="4">
    <source>
        <dbReference type="Proteomes" id="UP000284403"/>
    </source>
</evidence>
<dbReference type="RefSeq" id="XP_029229385.1">
    <property type="nucleotide sequence ID" value="XM_029370545.1"/>
</dbReference>
<feature type="compositionally biased region" description="Polar residues" evidence="1">
    <location>
        <begin position="93"/>
        <end position="102"/>
    </location>
</feature>
<dbReference type="EMBL" id="MKKU01000166">
    <property type="protein sequence ID" value="RNF20987.1"/>
    <property type="molecule type" value="Genomic_DNA"/>
</dbReference>
<gene>
    <name evidence="3" type="ORF">Tco025E_03627</name>
</gene>
<sequence length="149" mass="16670">MPSAHVGFWGLLFLPMFGCAFPAYLSYSSRYGRMQQSLGVASLHSEGMASSREELLRARLLTELSTLRERHDALRGHGVQAEGHSRSHEESTPRSVTKDNNLLGQADRDAIEAFFNDAEDDFTREFNEGRGQLERGELLDRLTTAPKGE</sequence>
<feature type="region of interest" description="Disordered" evidence="1">
    <location>
        <begin position="125"/>
        <end position="149"/>
    </location>
</feature>
<keyword evidence="2" id="KW-0472">Membrane</keyword>
<dbReference type="AlphaFoldDB" id="A0A3R7MUM2"/>
<evidence type="ECO:0000256" key="1">
    <source>
        <dbReference type="SAM" id="MobiDB-lite"/>
    </source>
</evidence>
<feature type="compositionally biased region" description="Basic and acidic residues" evidence="1">
    <location>
        <begin position="125"/>
        <end position="140"/>
    </location>
</feature>
<accession>A0A3R7MUM2</accession>
<comment type="caution">
    <text evidence="3">The sequence shown here is derived from an EMBL/GenBank/DDBJ whole genome shotgun (WGS) entry which is preliminary data.</text>
</comment>
<proteinExistence type="predicted"/>
<evidence type="ECO:0000256" key="2">
    <source>
        <dbReference type="SAM" id="Phobius"/>
    </source>
</evidence>
<feature type="compositionally biased region" description="Basic and acidic residues" evidence="1">
    <location>
        <begin position="83"/>
        <end position="92"/>
    </location>
</feature>
<dbReference type="Proteomes" id="UP000284403">
    <property type="component" value="Unassembled WGS sequence"/>
</dbReference>
<keyword evidence="2" id="KW-0812">Transmembrane</keyword>
<keyword evidence="2" id="KW-1133">Transmembrane helix</keyword>
<protein>
    <submittedName>
        <fullName evidence="3">Uncharacterized protein</fullName>
    </submittedName>
</protein>
<evidence type="ECO:0000313" key="3">
    <source>
        <dbReference type="EMBL" id="RNF20987.1"/>
    </source>
</evidence>
<feature type="transmembrane region" description="Helical" evidence="2">
    <location>
        <begin position="6"/>
        <end position="27"/>
    </location>
</feature>
<feature type="region of interest" description="Disordered" evidence="1">
    <location>
        <begin position="74"/>
        <end position="102"/>
    </location>
</feature>
<dbReference type="GeneID" id="40317238"/>
<dbReference type="OrthoDB" id="271633at2759"/>